<dbReference type="PANTHER" id="PTHR10683">
    <property type="entry name" value="TRANSALDOLASE"/>
    <property type="match status" value="1"/>
</dbReference>
<dbReference type="GO" id="GO:0005975">
    <property type="term" value="P:carbohydrate metabolic process"/>
    <property type="evidence" value="ECO:0007669"/>
    <property type="project" value="InterPro"/>
</dbReference>
<sequence>MATTSTSTTTTTATATMPAIVRLARSTNIDVDSLDPSLARKLLSLGVTANDQTSNQVLIVQAILDPQNAQLVKEVTASMPDAPSLAIVDHISVLLSKRNDGLIKGRFLLQTSPQGASDMAAIIAHARNYAKEFEMAGLPKERFCIKLPATGAGVNAAKVLEGEGIRTLGTSLFSVPQALACSQAGCLSISPYFNEIPAHDRTTNLWPQPADVAREHPMSPRMVQIYQAYADLERHTGRTQPLIKAASMIGGKEAMAIGEEMGAQHLTCLAPVLKELFEMQVSGDSKKAEINTYATFDVPERLKDLLQVDPLSPGGKPYTIDPSLDWLADGGAALDAYIAGDAETAKRLQASLDLFIGAEAVAIEAVERVRRGEGTEGLVFGGL</sequence>
<dbReference type="SUPFAM" id="SSF51569">
    <property type="entry name" value="Aldolase"/>
    <property type="match status" value="1"/>
</dbReference>
<dbReference type="EMBL" id="KZ819331">
    <property type="protein sequence ID" value="PWN19581.1"/>
    <property type="molecule type" value="Genomic_DNA"/>
</dbReference>
<dbReference type="Pfam" id="PF00923">
    <property type="entry name" value="TAL_FSA"/>
    <property type="match status" value="1"/>
</dbReference>
<protein>
    <submittedName>
        <fullName evidence="2">Aldolase</fullName>
    </submittedName>
</protein>
<dbReference type="OrthoDB" id="1711136at2759"/>
<keyword evidence="1" id="KW-0704">Schiff base</keyword>
<evidence type="ECO:0000256" key="1">
    <source>
        <dbReference type="ARBA" id="ARBA00023270"/>
    </source>
</evidence>
<dbReference type="Gene3D" id="3.20.20.70">
    <property type="entry name" value="Aldolase class I"/>
    <property type="match status" value="1"/>
</dbReference>
<keyword evidence="3" id="KW-1185">Reference proteome</keyword>
<proteinExistence type="predicted"/>
<dbReference type="GeneID" id="37014701"/>
<dbReference type="Proteomes" id="UP000245942">
    <property type="component" value="Unassembled WGS sequence"/>
</dbReference>
<dbReference type="AlphaFoldDB" id="A0A316U557"/>
<evidence type="ECO:0000313" key="3">
    <source>
        <dbReference type="Proteomes" id="UP000245942"/>
    </source>
</evidence>
<gene>
    <name evidence="2" type="ORF">BCV69DRAFT_284214</name>
</gene>
<reference evidence="2 3" key="1">
    <citation type="journal article" date="2018" name="Mol. Biol. Evol.">
        <title>Broad Genomic Sampling Reveals a Smut Pathogenic Ancestry of the Fungal Clade Ustilaginomycotina.</title>
        <authorList>
            <person name="Kijpornyongpan T."/>
            <person name="Mondo S.J."/>
            <person name="Barry K."/>
            <person name="Sandor L."/>
            <person name="Lee J."/>
            <person name="Lipzen A."/>
            <person name="Pangilinan J."/>
            <person name="LaButti K."/>
            <person name="Hainaut M."/>
            <person name="Henrissat B."/>
            <person name="Grigoriev I.V."/>
            <person name="Spatafora J.W."/>
            <person name="Aime M.C."/>
        </authorList>
    </citation>
    <scope>NUCLEOTIDE SEQUENCE [LARGE SCALE GENOMIC DNA]</scope>
    <source>
        <strain evidence="2 3">MCA 4718</strain>
    </source>
</reference>
<dbReference type="GO" id="GO:0009052">
    <property type="term" value="P:pentose-phosphate shunt, non-oxidative branch"/>
    <property type="evidence" value="ECO:0007669"/>
    <property type="project" value="TreeGrafter"/>
</dbReference>
<dbReference type="RefSeq" id="XP_025346741.1">
    <property type="nucleotide sequence ID" value="XM_025492967.1"/>
</dbReference>
<dbReference type="STRING" id="1684307.A0A316U557"/>
<dbReference type="GO" id="GO:0004801">
    <property type="term" value="F:transaldolase activity"/>
    <property type="evidence" value="ECO:0007669"/>
    <property type="project" value="TreeGrafter"/>
</dbReference>
<dbReference type="InterPro" id="IPR001585">
    <property type="entry name" value="TAL/FSA"/>
</dbReference>
<evidence type="ECO:0000313" key="2">
    <source>
        <dbReference type="EMBL" id="PWN19581.1"/>
    </source>
</evidence>
<accession>A0A316U557</accession>
<dbReference type="InterPro" id="IPR013785">
    <property type="entry name" value="Aldolase_TIM"/>
</dbReference>
<dbReference type="PANTHER" id="PTHR10683:SF39">
    <property type="entry name" value="TRANSALDOLASE"/>
    <property type="match status" value="1"/>
</dbReference>
<name>A0A316U557_9BASI</name>
<organism evidence="2 3">
    <name type="scientific">Pseudomicrostroma glucosiphilum</name>
    <dbReference type="NCBI Taxonomy" id="1684307"/>
    <lineage>
        <taxon>Eukaryota</taxon>
        <taxon>Fungi</taxon>
        <taxon>Dikarya</taxon>
        <taxon>Basidiomycota</taxon>
        <taxon>Ustilaginomycotina</taxon>
        <taxon>Exobasidiomycetes</taxon>
        <taxon>Microstromatales</taxon>
        <taxon>Microstromatales incertae sedis</taxon>
        <taxon>Pseudomicrostroma</taxon>
    </lineage>
</organism>